<feature type="binding site" evidence="1">
    <location>
        <position position="336"/>
    </location>
    <ligand>
        <name>Zn(2+)</name>
        <dbReference type="ChEBI" id="CHEBI:29105"/>
    </ligand>
</feature>
<dbReference type="GO" id="GO:0006284">
    <property type="term" value="P:base-excision repair"/>
    <property type="evidence" value="ECO:0007669"/>
    <property type="project" value="InterPro"/>
</dbReference>
<keyword evidence="4" id="KW-1185">Reference proteome</keyword>
<feature type="binding site" evidence="1">
    <location>
        <position position="332"/>
    </location>
    <ligand>
        <name>Zn(2+)</name>
        <dbReference type="ChEBI" id="CHEBI:29105"/>
    </ligand>
</feature>
<dbReference type="PANTHER" id="PTHR31116">
    <property type="entry name" value="OS04G0501200 PROTEIN"/>
    <property type="match status" value="1"/>
</dbReference>
<proteinExistence type="predicted"/>
<name>A0A6A6LJ82_HEVBR</name>
<evidence type="ECO:0000313" key="3">
    <source>
        <dbReference type="EMBL" id="KAF2301511.1"/>
    </source>
</evidence>
<keyword evidence="1" id="KW-0479">Metal-binding</keyword>
<feature type="region of interest" description="Disordered" evidence="2">
    <location>
        <begin position="18"/>
        <end position="42"/>
    </location>
</feature>
<sequence>MGILWGQNSIAYNVGSTASPVDEHRRTGEQGAAISGEESREASAAARQRVQGQETRESGVSGFAPEVDEWLVLLGRLVGFVSQPGIVVLAFFTVMDSGKMAVAARRNAVVRRKQCEVKIDKEEKTGGDDDNVGVESGNVVSGNSGPLDASDSLEIKKRCGWVTPSTDPCYATFHDEEWGVQVHDDEKLFELLCLSGALSELTWPVILNRRHIFRDVFLDFNPIAVSKLNDKKIAVPGSPASSLLSELKLRSIIENARQMCKVIDEFGSFDKYIWNFVNHKPIVNQFRYSRQVPVKTPKAELISKDLVRRGFRSVGPTVIYSFMQAAGLTNDHLVSCFRFQECINGTEVREKDESLKPKTEKKETMDPIDVGIPRAMDNYSSSK</sequence>
<dbReference type="Gene3D" id="1.10.340.30">
    <property type="entry name" value="Hypothetical protein, domain 2"/>
    <property type="match status" value="1"/>
</dbReference>
<gene>
    <name evidence="3" type="ORF">GH714_025335</name>
</gene>
<dbReference type="InterPro" id="IPR011257">
    <property type="entry name" value="DNA_glycosylase"/>
</dbReference>
<feature type="compositionally biased region" description="Low complexity" evidence="2">
    <location>
        <begin position="32"/>
        <end position="42"/>
    </location>
</feature>
<dbReference type="GO" id="GO:0046872">
    <property type="term" value="F:metal ion binding"/>
    <property type="evidence" value="ECO:0007669"/>
    <property type="project" value="UniProtKB-KW"/>
</dbReference>
<dbReference type="InterPro" id="IPR005019">
    <property type="entry name" value="Adenine_glyco"/>
</dbReference>
<accession>A0A6A6LJ82</accession>
<evidence type="ECO:0000256" key="1">
    <source>
        <dbReference type="PIRSR" id="PIRSR605019-1"/>
    </source>
</evidence>
<dbReference type="GO" id="GO:0008725">
    <property type="term" value="F:DNA-3-methyladenine glycosylase activity"/>
    <property type="evidence" value="ECO:0007669"/>
    <property type="project" value="InterPro"/>
</dbReference>
<evidence type="ECO:0000313" key="4">
    <source>
        <dbReference type="Proteomes" id="UP000467840"/>
    </source>
</evidence>
<organism evidence="3 4">
    <name type="scientific">Hevea brasiliensis</name>
    <name type="common">Para rubber tree</name>
    <name type="synonym">Siphonia brasiliensis</name>
    <dbReference type="NCBI Taxonomy" id="3981"/>
    <lineage>
        <taxon>Eukaryota</taxon>
        <taxon>Viridiplantae</taxon>
        <taxon>Streptophyta</taxon>
        <taxon>Embryophyta</taxon>
        <taxon>Tracheophyta</taxon>
        <taxon>Spermatophyta</taxon>
        <taxon>Magnoliopsida</taxon>
        <taxon>eudicotyledons</taxon>
        <taxon>Gunneridae</taxon>
        <taxon>Pentapetalae</taxon>
        <taxon>rosids</taxon>
        <taxon>fabids</taxon>
        <taxon>Malpighiales</taxon>
        <taxon>Euphorbiaceae</taxon>
        <taxon>Crotonoideae</taxon>
        <taxon>Micrandreae</taxon>
        <taxon>Hevea</taxon>
    </lineage>
</organism>
<feature type="binding site" evidence="1">
    <location>
        <position position="174"/>
    </location>
    <ligand>
        <name>Zn(2+)</name>
        <dbReference type="ChEBI" id="CHEBI:29105"/>
    </ligand>
</feature>
<comment type="caution">
    <text evidence="3">The sequence shown here is derived from an EMBL/GenBank/DDBJ whole genome shotgun (WGS) entry which is preliminary data.</text>
</comment>
<dbReference type="SUPFAM" id="SSF48150">
    <property type="entry name" value="DNA-glycosylase"/>
    <property type="match status" value="1"/>
</dbReference>
<dbReference type="Pfam" id="PF03352">
    <property type="entry name" value="Adenine_glyco"/>
    <property type="match status" value="1"/>
</dbReference>
<feature type="region of interest" description="Disordered" evidence="2">
    <location>
        <begin position="349"/>
        <end position="383"/>
    </location>
</feature>
<keyword evidence="1" id="KW-0862">Zinc</keyword>
<dbReference type="Proteomes" id="UP000467840">
    <property type="component" value="Chromosome 4"/>
</dbReference>
<dbReference type="EMBL" id="JAAGAX010000010">
    <property type="protein sequence ID" value="KAF2301511.1"/>
    <property type="molecule type" value="Genomic_DNA"/>
</dbReference>
<feature type="compositionally biased region" description="Basic and acidic residues" evidence="2">
    <location>
        <begin position="349"/>
        <end position="365"/>
    </location>
</feature>
<dbReference type="PANTHER" id="PTHR31116:SF30">
    <property type="entry name" value="HHH-GPD DOMAIN-CONTAINING PROTEIN"/>
    <property type="match status" value="1"/>
</dbReference>
<reference evidence="3 4" key="1">
    <citation type="journal article" date="2020" name="Mol. Plant">
        <title>The Chromosome-Based Rubber Tree Genome Provides New Insights into Spurge Genome Evolution and Rubber Biosynthesis.</title>
        <authorList>
            <person name="Liu J."/>
            <person name="Shi C."/>
            <person name="Shi C.C."/>
            <person name="Li W."/>
            <person name="Zhang Q.J."/>
            <person name="Zhang Y."/>
            <person name="Li K."/>
            <person name="Lu H.F."/>
            <person name="Shi C."/>
            <person name="Zhu S.T."/>
            <person name="Xiao Z.Y."/>
            <person name="Nan H."/>
            <person name="Yue Y."/>
            <person name="Zhu X.G."/>
            <person name="Wu Y."/>
            <person name="Hong X.N."/>
            <person name="Fan G.Y."/>
            <person name="Tong Y."/>
            <person name="Zhang D."/>
            <person name="Mao C.L."/>
            <person name="Liu Y.L."/>
            <person name="Hao S.J."/>
            <person name="Liu W.Q."/>
            <person name="Lv M.Q."/>
            <person name="Zhang H.B."/>
            <person name="Liu Y."/>
            <person name="Hu-Tang G.R."/>
            <person name="Wang J.P."/>
            <person name="Wang J.H."/>
            <person name="Sun Y.H."/>
            <person name="Ni S.B."/>
            <person name="Chen W.B."/>
            <person name="Zhang X.C."/>
            <person name="Jiao Y.N."/>
            <person name="Eichler E.E."/>
            <person name="Li G.H."/>
            <person name="Liu X."/>
            <person name="Gao L.Z."/>
        </authorList>
    </citation>
    <scope>NUCLEOTIDE SEQUENCE [LARGE SCALE GENOMIC DNA]</scope>
    <source>
        <strain evidence="4">cv. GT1</strain>
        <tissue evidence="3">Leaf</tissue>
    </source>
</reference>
<dbReference type="AlphaFoldDB" id="A0A6A6LJ82"/>
<evidence type="ECO:0000256" key="2">
    <source>
        <dbReference type="SAM" id="MobiDB-lite"/>
    </source>
</evidence>
<protein>
    <submittedName>
        <fullName evidence="3">Uncharacterized protein</fullName>
    </submittedName>
</protein>
<feature type="binding site" evidence="1">
    <location>
        <position position="159"/>
    </location>
    <ligand>
        <name>Zn(2+)</name>
        <dbReference type="ChEBI" id="CHEBI:29105"/>
    </ligand>
</feature>